<accession>A0AAI8WDY5</accession>
<dbReference type="RefSeq" id="WP_178946628.1">
    <property type="nucleotide sequence ID" value="NZ_AP019810.1"/>
</dbReference>
<protein>
    <submittedName>
        <fullName evidence="2">Uncharacterized protein</fullName>
    </submittedName>
</protein>
<feature type="compositionally biased region" description="Basic and acidic residues" evidence="1">
    <location>
        <begin position="228"/>
        <end position="240"/>
    </location>
</feature>
<feature type="region of interest" description="Disordered" evidence="1">
    <location>
        <begin position="228"/>
        <end position="248"/>
    </location>
</feature>
<name>A0AAI8WDY5_ENTMU</name>
<evidence type="ECO:0000313" key="2">
    <source>
        <dbReference type="EMBL" id="BBM15024.1"/>
    </source>
</evidence>
<sequence>MTRNFQNRSLLSSTYEHHYLPVLKTSDFTFYRSVFLEDWVYNKTVSKLHRGNLRENDNKGRHSKLFPKQKISYWASDPETAFKEIKRHGAGDDYIQFEAYDDASSAFPTIADPSPLTIVDGNEIGFAEILNKIENDIDLDSKEVDIIEQITHEKPDCLAYTSIADPKGTNFLFFEKGFRKLSLKNVKLFFKSELPRFSNVIHCSTSSDYVPEPKAYGYYFESRTEVKEDKKYTETDEYKSRSSQCKFK</sequence>
<dbReference type="EMBL" id="AP019810">
    <property type="protein sequence ID" value="BBM15024.1"/>
    <property type="molecule type" value="Genomic_DNA"/>
</dbReference>
<reference evidence="2 3" key="1">
    <citation type="submission" date="2019-07" db="EMBL/GenBank/DDBJ databases">
        <title>antibiotic susceptibility of plant-derived lactic acid bacteria.</title>
        <authorList>
            <person name="Sugiyama M."/>
            <person name="Noda M."/>
        </authorList>
    </citation>
    <scope>NUCLEOTIDE SEQUENCE [LARGE SCALE GENOMIC DNA]</scope>
    <source>
        <strain evidence="2 3">15-1A</strain>
    </source>
</reference>
<evidence type="ECO:0000256" key="1">
    <source>
        <dbReference type="SAM" id="MobiDB-lite"/>
    </source>
</evidence>
<gene>
    <name evidence="2" type="ORF">EM151A_1833</name>
</gene>
<evidence type="ECO:0000313" key="3">
    <source>
        <dbReference type="Proteomes" id="UP000509460"/>
    </source>
</evidence>
<dbReference type="Proteomes" id="UP000509460">
    <property type="component" value="Chromosome"/>
</dbReference>
<organism evidence="2 3">
    <name type="scientific">Enterococcus mundtii</name>
    <dbReference type="NCBI Taxonomy" id="53346"/>
    <lineage>
        <taxon>Bacteria</taxon>
        <taxon>Bacillati</taxon>
        <taxon>Bacillota</taxon>
        <taxon>Bacilli</taxon>
        <taxon>Lactobacillales</taxon>
        <taxon>Enterococcaceae</taxon>
        <taxon>Enterococcus</taxon>
    </lineage>
</organism>
<dbReference type="AlphaFoldDB" id="A0AAI8WDY5"/>
<proteinExistence type="predicted"/>